<sequence>MMLTDTDRIAQVTCVLGKNALTLYRMRGVEELGRLAQWDVELLAEQSNLDVARMLGSDFSLSLEIPGGGTREYNGIVTAFELARAASTQPNRPAMYRATVRPRLWLLTRASHCRFFHQMSVPAIIGKVLADYHIDFENKCSATYPSLEHCAQYRETDFDFVSRLAEREGIYYFFEHQGGKHRLILTDSSQVHGATPHCAALPFRPQPATPHEHEWVYAWSTGGEVATGIVEINDYDFEKPLQSAQQGLVARALRSTRFDPAVYAMQEHAPGYTQHEDAERLARAHVEAHQASNVFVNARTTARAIWPGGLMRLSGHPVEQQNREYLVVSAEYAIHSDDYLSTLDPHDRPPVFDCAFRALPRETGFRAARTTARARVAGPQTAVVVGPKGEEIHTDKYGRIKVQFHWEQLAPEASRDSLQRCWVRVAQPWAGKGYGAFFLPRIGQEVLVHFIEGDPDQPLVIGSVYNAAQTTPYELAAKMARTTLKSNSTKGGNGFNEMRFDDTKEAEQLFFHAERDLETWVKHDALTRIGNERHVIVEHDDLARCGGNRSDAVQGNQSVRIGGKYSLDVGGDTQHKSGANILVGAGVNVDVKGEANVTIEAGVTLTLKAGGNTIVLGPSGIAINAAGPVTIDGVVVQINCGGAGGGAGAASASPDAPADPRQADDGSK</sequence>
<dbReference type="SUPFAM" id="SSF69279">
    <property type="entry name" value="Phage tail proteins"/>
    <property type="match status" value="2"/>
</dbReference>
<dbReference type="STRING" id="1399968.CI15_24660"/>
<protein>
    <submittedName>
        <fullName evidence="7">Type VI secretion protein Vgr</fullName>
    </submittedName>
</protein>
<comment type="subcellular location">
    <subcellularLocation>
        <location evidence="1">Secreted</location>
    </subcellularLocation>
</comment>
<dbReference type="InterPro" id="IPR054030">
    <property type="entry name" value="Gp5_Vgr_C"/>
</dbReference>
<evidence type="ECO:0000259" key="5">
    <source>
        <dbReference type="Pfam" id="PF04717"/>
    </source>
</evidence>
<feature type="domain" description="Gp5/Type VI secretion system Vgr C-terminal trimerisation" evidence="6">
    <location>
        <begin position="482"/>
        <end position="588"/>
    </location>
</feature>
<feature type="region of interest" description="Disordered" evidence="4">
    <location>
        <begin position="645"/>
        <end position="668"/>
    </location>
</feature>
<evidence type="ECO:0000256" key="1">
    <source>
        <dbReference type="ARBA" id="ARBA00004613"/>
    </source>
</evidence>
<dbReference type="NCBIfam" id="TIGR03361">
    <property type="entry name" value="VI_Rhs_Vgr"/>
    <property type="match status" value="1"/>
</dbReference>
<comment type="caution">
    <text evidence="7">The sequence shown here is derived from an EMBL/GenBank/DDBJ whole genome shotgun (WGS) entry which is preliminary data.</text>
</comment>
<accession>A0A149PFD3</accession>
<dbReference type="InterPro" id="IPR037026">
    <property type="entry name" value="Vgr_OB-fold_dom_sf"/>
</dbReference>
<dbReference type="Pfam" id="PF22178">
    <property type="entry name" value="Gp5_trimer_C"/>
    <property type="match status" value="1"/>
</dbReference>
<evidence type="ECO:0000256" key="2">
    <source>
        <dbReference type="ARBA" id="ARBA00005558"/>
    </source>
</evidence>
<name>A0A149PFD3_9BURK</name>
<keyword evidence="8" id="KW-1185">Reference proteome</keyword>
<evidence type="ECO:0000256" key="3">
    <source>
        <dbReference type="ARBA" id="ARBA00022525"/>
    </source>
</evidence>
<dbReference type="OrthoDB" id="1907165at2"/>
<dbReference type="InterPro" id="IPR006531">
    <property type="entry name" value="Gp5/Vgr_OB"/>
</dbReference>
<evidence type="ECO:0000259" key="6">
    <source>
        <dbReference type="Pfam" id="PF22178"/>
    </source>
</evidence>
<dbReference type="Proteomes" id="UP000075613">
    <property type="component" value="Unassembled WGS sequence"/>
</dbReference>
<dbReference type="SUPFAM" id="SSF69255">
    <property type="entry name" value="gp5 N-terminal domain-like"/>
    <property type="match status" value="1"/>
</dbReference>
<dbReference type="InterPro" id="IPR017847">
    <property type="entry name" value="T6SS_RhsGE_Vgr_subset"/>
</dbReference>
<dbReference type="SUPFAM" id="SSF69349">
    <property type="entry name" value="Phage fibre proteins"/>
    <property type="match status" value="1"/>
</dbReference>
<dbReference type="GO" id="GO:0005576">
    <property type="term" value="C:extracellular region"/>
    <property type="evidence" value="ECO:0007669"/>
    <property type="project" value="UniProtKB-SubCell"/>
</dbReference>
<dbReference type="Gene3D" id="4.10.220.110">
    <property type="match status" value="1"/>
</dbReference>
<comment type="similarity">
    <text evidence="2">Belongs to the VgrG protein family.</text>
</comment>
<dbReference type="Gene3D" id="3.55.50.10">
    <property type="entry name" value="Baseplate protein-like domains"/>
    <property type="match status" value="1"/>
</dbReference>
<dbReference type="RefSeq" id="WP_062132516.1">
    <property type="nucleotide sequence ID" value="NZ_LRBG01000037.1"/>
</dbReference>
<dbReference type="InterPro" id="IPR006533">
    <property type="entry name" value="T6SS_Vgr_RhsGE"/>
</dbReference>
<dbReference type="Gene3D" id="2.30.110.50">
    <property type="match status" value="1"/>
</dbReference>
<feature type="compositionally biased region" description="Low complexity" evidence="4">
    <location>
        <begin position="649"/>
        <end position="660"/>
    </location>
</feature>
<gene>
    <name evidence="7" type="ORF">CI15_24660</name>
</gene>
<dbReference type="Pfam" id="PF04717">
    <property type="entry name" value="Phage_base_V"/>
    <property type="match status" value="1"/>
</dbReference>
<reference evidence="7 8" key="1">
    <citation type="journal article" date="2015" name="Int. J. Syst. Evol. Microbiol.">
        <title>Burkholderia monticola sp. nov., isolated from mountain soil.</title>
        <authorList>
            <person name="Baek I."/>
            <person name="Seo B."/>
            <person name="Lee I."/>
            <person name="Yi H."/>
            <person name="Chun J."/>
        </authorList>
    </citation>
    <scope>NUCLEOTIDE SEQUENCE [LARGE SCALE GENOMIC DNA]</scope>
    <source>
        <strain evidence="7 8">JC2948</strain>
    </source>
</reference>
<feature type="domain" description="Gp5/Type VI secretion system Vgr protein OB-fold" evidence="5">
    <location>
        <begin position="393"/>
        <end position="465"/>
    </location>
</feature>
<keyword evidence="3" id="KW-0964">Secreted</keyword>
<evidence type="ECO:0000256" key="4">
    <source>
        <dbReference type="SAM" id="MobiDB-lite"/>
    </source>
</evidence>
<organism evidence="7 8">
    <name type="scientific">Paraburkholderia monticola</name>
    <dbReference type="NCBI Taxonomy" id="1399968"/>
    <lineage>
        <taxon>Bacteria</taxon>
        <taxon>Pseudomonadati</taxon>
        <taxon>Pseudomonadota</taxon>
        <taxon>Betaproteobacteria</taxon>
        <taxon>Burkholderiales</taxon>
        <taxon>Burkholderiaceae</taxon>
        <taxon>Paraburkholderia</taxon>
    </lineage>
</organism>
<dbReference type="InterPro" id="IPR050708">
    <property type="entry name" value="T6SS_VgrG/RHS"/>
</dbReference>
<evidence type="ECO:0000313" key="7">
    <source>
        <dbReference type="EMBL" id="KXU83743.1"/>
    </source>
</evidence>
<dbReference type="Gene3D" id="2.40.50.230">
    <property type="entry name" value="Gp5 N-terminal domain"/>
    <property type="match status" value="1"/>
</dbReference>
<evidence type="ECO:0000313" key="8">
    <source>
        <dbReference type="Proteomes" id="UP000075613"/>
    </source>
</evidence>
<dbReference type="AlphaFoldDB" id="A0A149PFD3"/>
<dbReference type="PANTHER" id="PTHR32305">
    <property type="match status" value="1"/>
</dbReference>
<dbReference type="PANTHER" id="PTHR32305:SF15">
    <property type="entry name" value="PROTEIN RHSA-RELATED"/>
    <property type="match status" value="1"/>
</dbReference>
<proteinExistence type="inferred from homology"/>
<dbReference type="Pfam" id="PF05954">
    <property type="entry name" value="Phage_GPD"/>
    <property type="match status" value="1"/>
</dbReference>
<dbReference type="NCBIfam" id="TIGR01646">
    <property type="entry name" value="vgr_GE"/>
    <property type="match status" value="1"/>
</dbReference>
<dbReference type="EMBL" id="LRBG01000037">
    <property type="protein sequence ID" value="KXU83743.1"/>
    <property type="molecule type" value="Genomic_DNA"/>
</dbReference>